<comment type="caution">
    <text evidence="9">The sequence shown here is derived from an EMBL/GenBank/DDBJ whole genome shotgun (WGS) entry which is preliminary data.</text>
</comment>
<dbReference type="PROSITE" id="PS51324">
    <property type="entry name" value="ERV_ALR"/>
    <property type="match status" value="1"/>
</dbReference>
<dbReference type="Proteomes" id="UP001385951">
    <property type="component" value="Unassembled WGS sequence"/>
</dbReference>
<proteinExistence type="predicted"/>
<dbReference type="Pfam" id="PF04777">
    <property type="entry name" value="Evr1_Alr"/>
    <property type="match status" value="1"/>
</dbReference>
<dbReference type="InterPro" id="IPR036774">
    <property type="entry name" value="ERV/ALR_sulphydryl_oxid_sf"/>
</dbReference>
<keyword evidence="5" id="KW-1015">Disulfide bond</keyword>
<dbReference type="GO" id="GO:0005739">
    <property type="term" value="C:mitochondrion"/>
    <property type="evidence" value="ECO:0007669"/>
    <property type="project" value="TreeGrafter"/>
</dbReference>
<keyword evidence="4 6" id="KW-0560">Oxidoreductase</keyword>
<feature type="domain" description="ERV/ALR sulfhydryl oxidase" evidence="8">
    <location>
        <begin position="6"/>
        <end position="106"/>
    </location>
</feature>
<evidence type="ECO:0000256" key="6">
    <source>
        <dbReference type="RuleBase" id="RU371123"/>
    </source>
</evidence>
<dbReference type="EMBL" id="JASBNA010000005">
    <property type="protein sequence ID" value="KAK7691986.1"/>
    <property type="molecule type" value="Genomic_DNA"/>
</dbReference>
<comment type="catalytic activity">
    <reaction evidence="6">
        <text>2 R'C(R)SH + O2 = R'C(R)S-S(R)CR' + H2O2</text>
        <dbReference type="Rhea" id="RHEA:17357"/>
        <dbReference type="ChEBI" id="CHEBI:15379"/>
        <dbReference type="ChEBI" id="CHEBI:16240"/>
        <dbReference type="ChEBI" id="CHEBI:16520"/>
        <dbReference type="ChEBI" id="CHEBI:17412"/>
        <dbReference type="EC" id="1.8.3.2"/>
    </reaction>
</comment>
<protein>
    <recommendedName>
        <fullName evidence="6">Sulfhydryl oxidase</fullName>
        <ecNumber evidence="6">1.8.3.2</ecNumber>
    </recommendedName>
</protein>
<evidence type="ECO:0000256" key="4">
    <source>
        <dbReference type="ARBA" id="ARBA00023002"/>
    </source>
</evidence>
<accession>A0AAW0GF15</accession>
<dbReference type="SUPFAM" id="SSF69000">
    <property type="entry name" value="FAD-dependent thiol oxidase"/>
    <property type="match status" value="1"/>
</dbReference>
<dbReference type="InterPro" id="IPR039799">
    <property type="entry name" value="ALR/ERV"/>
</dbReference>
<sequence>MGKLGNATAKAELGRATWKLLHTMTLRFPEEPTQNERDALSSYFHLLSRLYPCGECAQEFQQLLKKFPPQTSSRRAAATWLCFVHNEVNTRLLKPTFDCADLDATYDCGCGDDPVTPTSSAKADSKATPEPGTGTGVVHDPMDLEFDPTKDKITGVGMIKGGR</sequence>
<keyword evidence="3 6" id="KW-0274">FAD</keyword>
<keyword evidence="10" id="KW-1185">Reference proteome</keyword>
<evidence type="ECO:0000259" key="8">
    <source>
        <dbReference type="PROSITE" id="PS51324"/>
    </source>
</evidence>
<dbReference type="GO" id="GO:0016971">
    <property type="term" value="F:flavin-dependent sulfhydryl oxidase activity"/>
    <property type="evidence" value="ECO:0007669"/>
    <property type="project" value="InterPro"/>
</dbReference>
<evidence type="ECO:0000256" key="7">
    <source>
        <dbReference type="SAM" id="MobiDB-lite"/>
    </source>
</evidence>
<evidence type="ECO:0000313" key="9">
    <source>
        <dbReference type="EMBL" id="KAK7691986.1"/>
    </source>
</evidence>
<keyword evidence="2 6" id="KW-0285">Flavoprotein</keyword>
<dbReference type="InterPro" id="IPR017905">
    <property type="entry name" value="ERV/ALR_sulphydryl_oxidase"/>
</dbReference>
<dbReference type="AlphaFoldDB" id="A0AAW0GF15"/>
<evidence type="ECO:0000256" key="1">
    <source>
        <dbReference type="ARBA" id="ARBA00001974"/>
    </source>
</evidence>
<evidence type="ECO:0000256" key="2">
    <source>
        <dbReference type="ARBA" id="ARBA00022630"/>
    </source>
</evidence>
<gene>
    <name evidence="9" type="ORF">QCA50_005391</name>
</gene>
<dbReference type="FunFam" id="1.20.120.310:FF:000002">
    <property type="entry name" value="Sulfhydryl oxidase"/>
    <property type="match status" value="1"/>
</dbReference>
<dbReference type="GO" id="GO:0050660">
    <property type="term" value="F:flavin adenine dinucleotide binding"/>
    <property type="evidence" value="ECO:0007669"/>
    <property type="project" value="TreeGrafter"/>
</dbReference>
<evidence type="ECO:0000313" key="10">
    <source>
        <dbReference type="Proteomes" id="UP001385951"/>
    </source>
</evidence>
<reference evidence="9 10" key="1">
    <citation type="submission" date="2022-09" db="EMBL/GenBank/DDBJ databases">
        <authorList>
            <person name="Palmer J.M."/>
        </authorList>
    </citation>
    <scope>NUCLEOTIDE SEQUENCE [LARGE SCALE GENOMIC DNA]</scope>
    <source>
        <strain evidence="9 10">DSM 7382</strain>
    </source>
</reference>
<comment type="cofactor">
    <cofactor evidence="1 6">
        <name>FAD</name>
        <dbReference type="ChEBI" id="CHEBI:57692"/>
    </cofactor>
</comment>
<dbReference type="PANTHER" id="PTHR12645:SF1">
    <property type="entry name" value="FAD-LINKED SULFHYDRYL OXIDASE ERV2"/>
    <property type="match status" value="1"/>
</dbReference>
<name>A0AAW0GF15_9APHY</name>
<feature type="region of interest" description="Disordered" evidence="7">
    <location>
        <begin position="117"/>
        <end position="139"/>
    </location>
</feature>
<organism evidence="9 10">
    <name type="scientific">Cerrena zonata</name>
    <dbReference type="NCBI Taxonomy" id="2478898"/>
    <lineage>
        <taxon>Eukaryota</taxon>
        <taxon>Fungi</taxon>
        <taxon>Dikarya</taxon>
        <taxon>Basidiomycota</taxon>
        <taxon>Agaricomycotina</taxon>
        <taxon>Agaricomycetes</taxon>
        <taxon>Polyporales</taxon>
        <taxon>Cerrenaceae</taxon>
        <taxon>Cerrena</taxon>
    </lineage>
</organism>
<evidence type="ECO:0000256" key="3">
    <source>
        <dbReference type="ARBA" id="ARBA00022827"/>
    </source>
</evidence>
<dbReference type="EC" id="1.8.3.2" evidence="6"/>
<dbReference type="PANTHER" id="PTHR12645">
    <property type="entry name" value="ALR/ERV"/>
    <property type="match status" value="1"/>
</dbReference>
<evidence type="ECO:0000256" key="5">
    <source>
        <dbReference type="ARBA" id="ARBA00023157"/>
    </source>
</evidence>
<dbReference type="Gene3D" id="1.20.120.310">
    <property type="entry name" value="ERV/ALR sulfhydryl oxidase domain"/>
    <property type="match status" value="1"/>
</dbReference>